<dbReference type="PANTHER" id="PTHR33231">
    <property type="entry name" value="30S RIBOSOMAL PROTEIN"/>
    <property type="match status" value="1"/>
</dbReference>
<dbReference type="InterPro" id="IPR038416">
    <property type="entry name" value="Ribosom_S30AE_C_sf"/>
</dbReference>
<dbReference type="InterPro" id="IPR032528">
    <property type="entry name" value="Ribosom_S30AE_C"/>
</dbReference>
<dbReference type="Gene3D" id="3.30.160.100">
    <property type="entry name" value="Ribosome hibernation promotion factor-like"/>
    <property type="match status" value="1"/>
</dbReference>
<keyword evidence="2" id="KW-0175">Coiled coil</keyword>
<evidence type="ECO:0000259" key="3">
    <source>
        <dbReference type="Pfam" id="PF16321"/>
    </source>
</evidence>
<dbReference type="InterPro" id="IPR034694">
    <property type="entry name" value="HPF_long/plastid"/>
</dbReference>
<proteinExistence type="inferred from homology"/>
<dbReference type="InterPro" id="IPR036567">
    <property type="entry name" value="RHF-like"/>
</dbReference>
<dbReference type="HAMAP" id="MF_00839">
    <property type="entry name" value="HPF"/>
    <property type="match status" value="1"/>
</dbReference>
<dbReference type="EMBL" id="UOEK01000167">
    <property type="protein sequence ID" value="VAV99649.1"/>
    <property type="molecule type" value="Genomic_DNA"/>
</dbReference>
<dbReference type="PANTHER" id="PTHR33231:SF1">
    <property type="entry name" value="30S RIBOSOMAL PROTEIN"/>
    <property type="match status" value="1"/>
</dbReference>
<dbReference type="Pfam" id="PF02482">
    <property type="entry name" value="Ribosomal_S30AE"/>
    <property type="match status" value="1"/>
</dbReference>
<sequence>MNVRVHGSNMQVRDHVREIAEEKVRHAGRIFNTGGSTDVEFTQEHNPRLVNEKFKVEITTHQAGHTVRVESSAPDDVAALDIALEKFERQLRRLKERLYQRSRNAEKKHLNAVDQLPDDDHDGGPAVVRTKRFEMRPMLVEEAVLQMEMLGHAFFFFLDADTGKHCVLYHRRDGSLGLIEPT</sequence>
<feature type="domain" description="Sigma 54 modulation/S30EA ribosomal protein C-terminal" evidence="3">
    <location>
        <begin position="125"/>
        <end position="178"/>
    </location>
</feature>
<dbReference type="Pfam" id="PF16321">
    <property type="entry name" value="Ribosom_S30AE_C"/>
    <property type="match status" value="1"/>
</dbReference>
<dbReference type="InterPro" id="IPR003489">
    <property type="entry name" value="RHF/RaiA"/>
</dbReference>
<keyword evidence="1" id="KW-0810">Translation regulation</keyword>
<dbReference type="InterPro" id="IPR050574">
    <property type="entry name" value="HPF/YfiA_ribosome-assoc"/>
</dbReference>
<dbReference type="NCBIfam" id="TIGR00741">
    <property type="entry name" value="yfiA"/>
    <property type="match status" value="1"/>
</dbReference>
<gene>
    <name evidence="4" type="ORF">MNBD_ACTINO02-103</name>
</gene>
<organism evidence="4">
    <name type="scientific">hydrothermal vent metagenome</name>
    <dbReference type="NCBI Taxonomy" id="652676"/>
    <lineage>
        <taxon>unclassified sequences</taxon>
        <taxon>metagenomes</taxon>
        <taxon>ecological metagenomes</taxon>
    </lineage>
</organism>
<dbReference type="GO" id="GO:0043024">
    <property type="term" value="F:ribosomal small subunit binding"/>
    <property type="evidence" value="ECO:0007669"/>
    <property type="project" value="TreeGrafter"/>
</dbReference>
<evidence type="ECO:0000313" key="4">
    <source>
        <dbReference type="EMBL" id="VAV99649.1"/>
    </source>
</evidence>
<accession>A0A3B0S5X5</accession>
<evidence type="ECO:0000256" key="2">
    <source>
        <dbReference type="SAM" id="Coils"/>
    </source>
</evidence>
<protein>
    <submittedName>
        <fullName evidence="4">Ribosome hibernation promoting factor Hpf</fullName>
    </submittedName>
</protein>
<dbReference type="Gene3D" id="3.30.505.50">
    <property type="entry name" value="Sigma 54 modulation/S30EA ribosomal protein, C-terminal domain"/>
    <property type="match status" value="1"/>
</dbReference>
<dbReference type="CDD" id="cd00552">
    <property type="entry name" value="RaiA"/>
    <property type="match status" value="1"/>
</dbReference>
<dbReference type="AlphaFoldDB" id="A0A3B0S5X5"/>
<evidence type="ECO:0000256" key="1">
    <source>
        <dbReference type="ARBA" id="ARBA00022845"/>
    </source>
</evidence>
<reference evidence="4" key="1">
    <citation type="submission" date="2018-06" db="EMBL/GenBank/DDBJ databases">
        <authorList>
            <person name="Zhirakovskaya E."/>
        </authorList>
    </citation>
    <scope>NUCLEOTIDE SEQUENCE</scope>
</reference>
<dbReference type="GO" id="GO:0022627">
    <property type="term" value="C:cytosolic small ribosomal subunit"/>
    <property type="evidence" value="ECO:0007669"/>
    <property type="project" value="TreeGrafter"/>
</dbReference>
<name>A0A3B0S5X5_9ZZZZ</name>
<dbReference type="GO" id="GO:0045900">
    <property type="term" value="P:negative regulation of translational elongation"/>
    <property type="evidence" value="ECO:0007669"/>
    <property type="project" value="TreeGrafter"/>
</dbReference>
<dbReference type="SUPFAM" id="SSF69754">
    <property type="entry name" value="Ribosome binding protein Y (YfiA homologue)"/>
    <property type="match status" value="1"/>
</dbReference>
<feature type="coiled-coil region" evidence="2">
    <location>
        <begin position="77"/>
        <end position="108"/>
    </location>
</feature>